<keyword evidence="4" id="KW-1185">Reference proteome</keyword>
<keyword evidence="1" id="KW-1133">Transmembrane helix</keyword>
<dbReference type="AlphaFoldDB" id="A0A6H2DQQ2"/>
<dbReference type="RefSeq" id="WP_168820551.1">
    <property type="nucleotide sequence ID" value="NZ_CP051217.1"/>
</dbReference>
<feature type="domain" description="DUF883" evidence="2">
    <location>
        <begin position="67"/>
        <end position="96"/>
    </location>
</feature>
<protein>
    <submittedName>
        <fullName evidence="3">DUF883 domain-containing protein</fullName>
    </submittedName>
</protein>
<keyword evidence="1" id="KW-0472">Membrane</keyword>
<gene>
    <name evidence="3" type="ORF">HF685_14205</name>
</gene>
<evidence type="ECO:0000313" key="3">
    <source>
        <dbReference type="EMBL" id="QJB70285.1"/>
    </source>
</evidence>
<dbReference type="GO" id="GO:0043022">
    <property type="term" value="F:ribosome binding"/>
    <property type="evidence" value="ECO:0007669"/>
    <property type="project" value="InterPro"/>
</dbReference>
<keyword evidence="1" id="KW-0812">Transmembrane</keyword>
<proteinExistence type="predicted"/>
<dbReference type="InterPro" id="IPR043605">
    <property type="entry name" value="DUF883_C"/>
</dbReference>
<evidence type="ECO:0000313" key="4">
    <source>
        <dbReference type="Proteomes" id="UP000501600"/>
    </source>
</evidence>
<dbReference type="KEGG" id="phao:HF685_14205"/>
<dbReference type="Proteomes" id="UP000501600">
    <property type="component" value="Chromosome"/>
</dbReference>
<evidence type="ECO:0000259" key="2">
    <source>
        <dbReference type="Pfam" id="PF19029"/>
    </source>
</evidence>
<dbReference type="Pfam" id="PF19029">
    <property type="entry name" value="DUF883_C"/>
    <property type="match status" value="1"/>
</dbReference>
<dbReference type="PANTHER" id="PTHR35893:SF3">
    <property type="entry name" value="INNER MEMBRANE PROTEIN"/>
    <property type="match status" value="1"/>
</dbReference>
<feature type="transmembrane region" description="Helical" evidence="1">
    <location>
        <begin position="76"/>
        <end position="94"/>
    </location>
</feature>
<reference evidence="3 4" key="1">
    <citation type="submission" date="2020-04" db="EMBL/GenBank/DDBJ databases">
        <title>Genome sequence for Sphingorhabdus sp. strain M1.</title>
        <authorList>
            <person name="Park S.-J."/>
        </authorList>
    </citation>
    <scope>NUCLEOTIDE SEQUENCE [LARGE SCALE GENOMIC DNA]</scope>
    <source>
        <strain evidence="3 4">JK6</strain>
    </source>
</reference>
<dbReference type="PANTHER" id="PTHR35893">
    <property type="entry name" value="INNER MEMBRANE PROTEIN-RELATED"/>
    <property type="match status" value="1"/>
</dbReference>
<accession>A0A6H2DQQ2</accession>
<organism evidence="3 4">
    <name type="scientific">Parasphingorhabdus halotolerans</name>
    <dbReference type="NCBI Taxonomy" id="2725558"/>
    <lineage>
        <taxon>Bacteria</taxon>
        <taxon>Pseudomonadati</taxon>
        <taxon>Pseudomonadota</taxon>
        <taxon>Alphaproteobacteria</taxon>
        <taxon>Sphingomonadales</taxon>
        <taxon>Sphingomonadaceae</taxon>
        <taxon>Parasphingorhabdus</taxon>
    </lineage>
</organism>
<sequence>MTGNYTDEMGAVKTDLKILKDDLTKLTEKVSADAKTNARELRDKAAGKIEEARTTTVKKGAKGRAKAEKAIKENPLVGIAATAGIGLLVGAFLARR</sequence>
<dbReference type="InterPro" id="IPR010279">
    <property type="entry name" value="YqjD/ElaB"/>
</dbReference>
<name>A0A6H2DQQ2_9SPHN</name>
<dbReference type="EMBL" id="CP051217">
    <property type="protein sequence ID" value="QJB70285.1"/>
    <property type="molecule type" value="Genomic_DNA"/>
</dbReference>
<evidence type="ECO:0000256" key="1">
    <source>
        <dbReference type="SAM" id="Phobius"/>
    </source>
</evidence>